<evidence type="ECO:0000313" key="12">
    <source>
        <dbReference type="EMBL" id="ANF17310.1"/>
    </source>
</evidence>
<evidence type="ECO:0000256" key="11">
    <source>
        <dbReference type="SAM" id="MobiDB-lite"/>
    </source>
</evidence>
<sequence>MFLLLLNGCALSSHTTLYKYKPKSPCLSQKWPSLIKNSSYQENEINKNLFEPLFEDYRPHNVGDTITVILQESISTSNNSSNNLSHNENTNLGVDFGNDRSKNNSSISPGLNGFVKNDFVGSGSSFSNNKFTGLITVTINDILSNGNLVVSGEKKISVNSEVETIHFSGIINPRTISKGNSVVSTQIANAHIEYKSEGFINKKLNIGWLQRLILSIFSF</sequence>
<dbReference type="Proteomes" id="UP000077654">
    <property type="component" value="Chromosome"/>
</dbReference>
<dbReference type="GO" id="GO:0071973">
    <property type="term" value="P:bacterial-type flagellum-dependent cell motility"/>
    <property type="evidence" value="ECO:0007669"/>
    <property type="project" value="InterPro"/>
</dbReference>
<keyword evidence="5" id="KW-0732">Signal</keyword>
<comment type="subcellular location">
    <subcellularLocation>
        <location evidence="10">Cell outer membrane</location>
    </subcellularLocation>
    <subcellularLocation>
        <location evidence="10">Bacterial flagellum basal body</location>
    </subcellularLocation>
    <subcellularLocation>
        <location evidence="2">Membrane</location>
        <topology evidence="2">Lipid-anchor</topology>
    </subcellularLocation>
</comment>
<protein>
    <recommendedName>
        <fullName evidence="10">Flagellar L-ring protein</fullName>
    </recommendedName>
    <alternativeName>
        <fullName evidence="10">Basal body L-ring protein</fullName>
    </alternativeName>
</protein>
<name>A0A172WE92_BUCSC</name>
<evidence type="ECO:0000256" key="3">
    <source>
        <dbReference type="ARBA" id="ARBA00006929"/>
    </source>
</evidence>
<evidence type="ECO:0000256" key="4">
    <source>
        <dbReference type="ARBA" id="ARBA00011439"/>
    </source>
</evidence>
<dbReference type="PANTHER" id="PTHR34933:SF3">
    <property type="entry name" value="FLAGELLAR L-RING PROTEIN"/>
    <property type="match status" value="1"/>
</dbReference>
<dbReference type="PRINTS" id="PR01008">
    <property type="entry name" value="FLGLRINGFLGH"/>
</dbReference>
<dbReference type="AlphaFoldDB" id="A0A172WE92"/>
<dbReference type="PATRIC" id="fig|118110.3.peg.317"/>
<evidence type="ECO:0000256" key="2">
    <source>
        <dbReference type="ARBA" id="ARBA00004635"/>
    </source>
</evidence>
<feature type="region of interest" description="Disordered" evidence="11">
    <location>
        <begin position="77"/>
        <end position="98"/>
    </location>
</feature>
<comment type="similarity">
    <text evidence="3 10">Belongs to the FlgH family.</text>
</comment>
<evidence type="ECO:0000256" key="6">
    <source>
        <dbReference type="ARBA" id="ARBA00023136"/>
    </source>
</evidence>
<dbReference type="EMBL" id="CP011299">
    <property type="protein sequence ID" value="ANF17310.1"/>
    <property type="molecule type" value="Genomic_DNA"/>
</dbReference>
<keyword evidence="13" id="KW-1185">Reference proteome</keyword>
<keyword evidence="6 10" id="KW-0472">Membrane</keyword>
<keyword evidence="9" id="KW-0449">Lipoprotein</keyword>
<reference evidence="12 13" key="1">
    <citation type="submission" date="2015-04" db="EMBL/GenBank/DDBJ databases">
        <title>Buchnera aphidicola assembly.</title>
        <authorList>
            <person name="Zhang Y."/>
        </authorList>
    </citation>
    <scope>NUCLEOTIDE SEQUENCE [LARGE SCALE GENOMIC DNA]</scope>
    <source>
        <strain evidence="12 13">SC</strain>
    </source>
</reference>
<keyword evidence="8 10" id="KW-0975">Bacterial flagellum</keyword>
<evidence type="ECO:0000256" key="7">
    <source>
        <dbReference type="ARBA" id="ARBA00023139"/>
    </source>
</evidence>
<keyword evidence="10" id="KW-0998">Cell outer membrane</keyword>
<evidence type="ECO:0000313" key="13">
    <source>
        <dbReference type="Proteomes" id="UP000077654"/>
    </source>
</evidence>
<dbReference type="PANTHER" id="PTHR34933">
    <property type="entry name" value="FLAGELLAR L-RING PROTEIN"/>
    <property type="match status" value="1"/>
</dbReference>
<evidence type="ECO:0000256" key="8">
    <source>
        <dbReference type="ARBA" id="ARBA00023143"/>
    </source>
</evidence>
<dbReference type="InterPro" id="IPR000527">
    <property type="entry name" value="Flag_Lring"/>
</dbReference>
<comment type="function">
    <text evidence="1 10">Assembles around the rod to form the L-ring and probably protects the motor/basal body from shearing forces during rotation.</text>
</comment>
<dbReference type="GO" id="GO:0009427">
    <property type="term" value="C:bacterial-type flagellum basal body, distal rod, L ring"/>
    <property type="evidence" value="ECO:0007669"/>
    <property type="project" value="InterPro"/>
</dbReference>
<comment type="subunit">
    <text evidence="4 10">The basal body constitutes a major portion of the flagellar organelle and consists of four rings (L,P,S, and M) mounted on a central rod.</text>
</comment>
<dbReference type="STRING" id="118110.XW81_01580"/>
<keyword evidence="7" id="KW-0564">Palmitate</keyword>
<dbReference type="HAMAP" id="MF_00415">
    <property type="entry name" value="FlgH"/>
    <property type="match status" value="1"/>
</dbReference>
<dbReference type="GO" id="GO:0003774">
    <property type="term" value="F:cytoskeletal motor activity"/>
    <property type="evidence" value="ECO:0007669"/>
    <property type="project" value="InterPro"/>
</dbReference>
<gene>
    <name evidence="10" type="primary">flgH</name>
    <name evidence="12" type="ORF">XW81_01580</name>
</gene>
<evidence type="ECO:0000256" key="10">
    <source>
        <dbReference type="HAMAP-Rule" id="MF_00415"/>
    </source>
</evidence>
<organism evidence="12 13">
    <name type="scientific">Buchnera aphidicola subsp. Schlechtendalia chinensis</name>
    <dbReference type="NCBI Taxonomy" id="118110"/>
    <lineage>
        <taxon>Bacteria</taxon>
        <taxon>Pseudomonadati</taxon>
        <taxon>Pseudomonadota</taxon>
        <taxon>Gammaproteobacteria</taxon>
        <taxon>Enterobacterales</taxon>
        <taxon>Erwiniaceae</taxon>
        <taxon>Buchnera</taxon>
    </lineage>
</organism>
<evidence type="ECO:0000256" key="5">
    <source>
        <dbReference type="ARBA" id="ARBA00022729"/>
    </source>
</evidence>
<accession>A0A172WE92</accession>
<feature type="compositionally biased region" description="Low complexity" evidence="11">
    <location>
        <begin position="77"/>
        <end position="92"/>
    </location>
</feature>
<dbReference type="Pfam" id="PF02107">
    <property type="entry name" value="FlgH"/>
    <property type="match status" value="1"/>
</dbReference>
<evidence type="ECO:0000256" key="9">
    <source>
        <dbReference type="ARBA" id="ARBA00023288"/>
    </source>
</evidence>
<proteinExistence type="inferred from homology"/>
<dbReference type="GO" id="GO:0009279">
    <property type="term" value="C:cell outer membrane"/>
    <property type="evidence" value="ECO:0007669"/>
    <property type="project" value="UniProtKB-SubCell"/>
</dbReference>
<evidence type="ECO:0000256" key="1">
    <source>
        <dbReference type="ARBA" id="ARBA00002591"/>
    </source>
</evidence>